<evidence type="ECO:0000256" key="1">
    <source>
        <dbReference type="SAM" id="MobiDB-lite"/>
    </source>
</evidence>
<evidence type="ECO:0000313" key="2">
    <source>
        <dbReference type="EMBL" id="EHJ61047.1"/>
    </source>
</evidence>
<dbReference type="PATRIC" id="fig|1088721.3.peg.1961"/>
<protein>
    <submittedName>
        <fullName evidence="2">Uncharacterized protein</fullName>
    </submittedName>
</protein>
<keyword evidence="3" id="KW-1185">Reference proteome</keyword>
<feature type="region of interest" description="Disordered" evidence="1">
    <location>
        <begin position="1"/>
        <end position="44"/>
    </location>
</feature>
<dbReference type="Proteomes" id="UP000004030">
    <property type="component" value="Unassembled WGS sequence"/>
</dbReference>
<reference evidence="2 3" key="1">
    <citation type="journal article" date="2012" name="J. Bacteriol.">
        <title>Genome sequence of benzo(a)pyrene-degrading bacterium Novosphingobium pentaromativorans US6-1.</title>
        <authorList>
            <person name="Luo Y.R."/>
            <person name="Kang S.G."/>
            <person name="Kim S.J."/>
            <person name="Kim M.R."/>
            <person name="Li N."/>
            <person name="Lee J.H."/>
            <person name="Kwon K.K."/>
        </authorList>
    </citation>
    <scope>NUCLEOTIDE SEQUENCE [LARGE SCALE GENOMIC DNA]</scope>
    <source>
        <strain evidence="2 3">US6-1</strain>
    </source>
</reference>
<gene>
    <name evidence="2" type="ORF">NSU_1983</name>
</gene>
<accession>G6ECB2</accession>
<comment type="caution">
    <text evidence="2">The sequence shown here is derived from an EMBL/GenBank/DDBJ whole genome shotgun (WGS) entry which is preliminary data.</text>
</comment>
<proteinExistence type="predicted"/>
<sequence>MPRCKAFRPGPAHPALMEPYTPALRSAFHPRQTTPTARRTASRR</sequence>
<organism evidence="2 3">
    <name type="scientific">Novosphingobium pentaromativorans US6-1</name>
    <dbReference type="NCBI Taxonomy" id="1088721"/>
    <lineage>
        <taxon>Bacteria</taxon>
        <taxon>Pseudomonadati</taxon>
        <taxon>Pseudomonadota</taxon>
        <taxon>Alphaproteobacteria</taxon>
        <taxon>Sphingomonadales</taxon>
        <taxon>Sphingomonadaceae</taxon>
        <taxon>Novosphingobium</taxon>
    </lineage>
</organism>
<evidence type="ECO:0000313" key="3">
    <source>
        <dbReference type="Proteomes" id="UP000004030"/>
    </source>
</evidence>
<dbReference type="EMBL" id="AGFM01000028">
    <property type="protein sequence ID" value="EHJ61047.1"/>
    <property type="molecule type" value="Genomic_DNA"/>
</dbReference>
<dbReference type="AlphaFoldDB" id="G6ECB2"/>
<feature type="compositionally biased region" description="Low complexity" evidence="1">
    <location>
        <begin position="30"/>
        <end position="44"/>
    </location>
</feature>
<name>G6ECB2_9SPHN</name>